<proteinExistence type="predicted"/>
<reference evidence="2" key="1">
    <citation type="submission" date="2015-07" db="EMBL/GenBank/DDBJ databases">
        <title>Transcriptome Assembly of Anthurium amnicola.</title>
        <authorList>
            <person name="Suzuki J."/>
        </authorList>
    </citation>
    <scope>NUCLEOTIDE SEQUENCE</scope>
</reference>
<name>A0A1D1Z7V2_9ARAE</name>
<protein>
    <submittedName>
        <fullName evidence="2">DNA repair protein recO</fullName>
    </submittedName>
</protein>
<feature type="non-terminal residue" evidence="2">
    <location>
        <position position="1"/>
    </location>
</feature>
<accession>A0A1D1Z7V2</accession>
<dbReference type="EMBL" id="GDJX01005044">
    <property type="protein sequence ID" value="JAT62892.1"/>
    <property type="molecule type" value="Transcribed_RNA"/>
</dbReference>
<organism evidence="2">
    <name type="scientific">Anthurium amnicola</name>
    <dbReference type="NCBI Taxonomy" id="1678845"/>
    <lineage>
        <taxon>Eukaryota</taxon>
        <taxon>Viridiplantae</taxon>
        <taxon>Streptophyta</taxon>
        <taxon>Embryophyta</taxon>
        <taxon>Tracheophyta</taxon>
        <taxon>Spermatophyta</taxon>
        <taxon>Magnoliopsida</taxon>
        <taxon>Liliopsida</taxon>
        <taxon>Araceae</taxon>
        <taxon>Pothoideae</taxon>
        <taxon>Potheae</taxon>
        <taxon>Anthurium</taxon>
    </lineage>
</organism>
<evidence type="ECO:0000256" key="1">
    <source>
        <dbReference type="SAM" id="MobiDB-lite"/>
    </source>
</evidence>
<evidence type="ECO:0000313" key="2">
    <source>
        <dbReference type="EMBL" id="JAT62892.1"/>
    </source>
</evidence>
<feature type="region of interest" description="Disordered" evidence="1">
    <location>
        <begin position="61"/>
        <end position="84"/>
    </location>
</feature>
<sequence length="222" mass="24576">STPTIQDNRWRSPARTRHRQTPCISCCVGRQAASPAMEMANPWEAAAEAVAAVAVGARCSRSNSRSSRGSKELGGHRERADDPRFFRLGGSRREEEEVLHLQGSLHDQDSQRSAVGEVSEEFMDSYEGLGEWWRRGREAFLNLMICRETSEAARCLWRGPSASWVEAERFLDTMDCEGHASDRKPASSPAPAQVGAHRIWGTQLSSQPPFPQLSEGHLPSCA</sequence>
<gene>
    <name evidence="2" type="primary">recO_16</name>
    <name evidence="2" type="ORF">g.102040</name>
</gene>
<dbReference type="AlphaFoldDB" id="A0A1D1Z7V2"/>
<feature type="compositionally biased region" description="Basic and acidic residues" evidence="1">
    <location>
        <begin position="69"/>
        <end position="84"/>
    </location>
</feature>
<feature type="non-terminal residue" evidence="2">
    <location>
        <position position="222"/>
    </location>
</feature>